<dbReference type="Proteomes" id="UP001177003">
    <property type="component" value="Chromosome 8"/>
</dbReference>
<protein>
    <recommendedName>
        <fullName evidence="4">No apical meristem-associated C-terminal domain-containing protein</fullName>
    </recommendedName>
</protein>
<evidence type="ECO:0000256" key="1">
    <source>
        <dbReference type="SAM" id="MobiDB-lite"/>
    </source>
</evidence>
<feature type="region of interest" description="Disordered" evidence="1">
    <location>
        <begin position="183"/>
        <end position="203"/>
    </location>
</feature>
<accession>A0AA35ZWF6</accession>
<dbReference type="PANTHER" id="PTHR45023">
    <property type="match status" value="1"/>
</dbReference>
<evidence type="ECO:0000313" key="2">
    <source>
        <dbReference type="EMBL" id="CAI9300051.1"/>
    </source>
</evidence>
<dbReference type="AlphaFoldDB" id="A0AA35ZWF6"/>
<gene>
    <name evidence="2" type="ORF">LSALG_LOCUS38720</name>
</gene>
<evidence type="ECO:0008006" key="4">
    <source>
        <dbReference type="Google" id="ProtNLM"/>
    </source>
</evidence>
<reference evidence="2" key="1">
    <citation type="submission" date="2023-04" db="EMBL/GenBank/DDBJ databases">
        <authorList>
            <person name="Vijverberg K."/>
            <person name="Xiong W."/>
            <person name="Schranz E."/>
        </authorList>
    </citation>
    <scope>NUCLEOTIDE SEQUENCE</scope>
</reference>
<dbReference type="EMBL" id="OX465084">
    <property type="protein sequence ID" value="CAI9300051.1"/>
    <property type="molecule type" value="Genomic_DNA"/>
</dbReference>
<name>A0AA35ZWF6_LACSI</name>
<evidence type="ECO:0000313" key="3">
    <source>
        <dbReference type="Proteomes" id="UP001177003"/>
    </source>
</evidence>
<sequence>MGFYHNKSEPTPRPDMDLDPFEMVQETQLFSQPQQQTDFQTQPRCLLDESSDSSDEALIADPVQAFFSRSRSGTTRTKKGKGRAKSREWTDDEERALAQSWDCNPDALFSKWRNTNRAAMEFNNIYMNAIKNPQSGATEVDVMANVRKIYKAKDGKPFVNESFWEVAKGNKKWLNLKRPDDYAGMSKRRKTSESTHSQSSDAHIAGIDVNNDCAYEVPTRPMGRDKAKRKLKGVQNSSTEAEEIINTMKGLDDKLEGFLEVGKLREINCAIKAKNHALELYFKPIEDQLSKEERRVINKAKQDLAKEYNWD</sequence>
<organism evidence="2 3">
    <name type="scientific">Lactuca saligna</name>
    <name type="common">Willowleaf lettuce</name>
    <dbReference type="NCBI Taxonomy" id="75948"/>
    <lineage>
        <taxon>Eukaryota</taxon>
        <taxon>Viridiplantae</taxon>
        <taxon>Streptophyta</taxon>
        <taxon>Embryophyta</taxon>
        <taxon>Tracheophyta</taxon>
        <taxon>Spermatophyta</taxon>
        <taxon>Magnoliopsida</taxon>
        <taxon>eudicotyledons</taxon>
        <taxon>Gunneridae</taxon>
        <taxon>Pentapetalae</taxon>
        <taxon>asterids</taxon>
        <taxon>campanulids</taxon>
        <taxon>Asterales</taxon>
        <taxon>Asteraceae</taxon>
        <taxon>Cichorioideae</taxon>
        <taxon>Cichorieae</taxon>
        <taxon>Lactucinae</taxon>
        <taxon>Lactuca</taxon>
    </lineage>
</organism>
<proteinExistence type="predicted"/>
<keyword evidence="3" id="KW-1185">Reference proteome</keyword>
<dbReference type="PANTHER" id="PTHR45023:SF4">
    <property type="entry name" value="GLYCINE-RICH PROTEIN-RELATED"/>
    <property type="match status" value="1"/>
</dbReference>